<evidence type="ECO:0000313" key="3">
    <source>
        <dbReference type="EMBL" id="MFC6882186.1"/>
    </source>
</evidence>
<comment type="caution">
    <text evidence="3">The sequence shown here is derived from an EMBL/GenBank/DDBJ whole genome shotgun (WGS) entry which is preliminary data.</text>
</comment>
<dbReference type="InterPro" id="IPR000873">
    <property type="entry name" value="AMP-dep_synth/lig_dom"/>
</dbReference>
<dbReference type="RefSeq" id="WP_160824998.1">
    <property type="nucleotide sequence ID" value="NZ_JBHSXE010000001.1"/>
</dbReference>
<organism evidence="3 4">
    <name type="scientific">Actinomadura yumaensis</name>
    <dbReference type="NCBI Taxonomy" id="111807"/>
    <lineage>
        <taxon>Bacteria</taxon>
        <taxon>Bacillati</taxon>
        <taxon>Actinomycetota</taxon>
        <taxon>Actinomycetes</taxon>
        <taxon>Streptosporangiales</taxon>
        <taxon>Thermomonosporaceae</taxon>
        <taxon>Actinomadura</taxon>
    </lineage>
</organism>
<dbReference type="SUPFAM" id="SSF56801">
    <property type="entry name" value="Acetyl-CoA synthetase-like"/>
    <property type="match status" value="1"/>
</dbReference>
<dbReference type="Proteomes" id="UP001596380">
    <property type="component" value="Unassembled WGS sequence"/>
</dbReference>
<evidence type="ECO:0000313" key="4">
    <source>
        <dbReference type="Proteomes" id="UP001596380"/>
    </source>
</evidence>
<accession>A0ABW2CND9</accession>
<dbReference type="Gene3D" id="3.40.50.12780">
    <property type="entry name" value="N-terminal domain of ligase-like"/>
    <property type="match status" value="1"/>
</dbReference>
<feature type="domain" description="AMP-dependent synthetase/ligase" evidence="1">
    <location>
        <begin position="9"/>
        <end position="359"/>
    </location>
</feature>
<dbReference type="Gene3D" id="3.30.300.30">
    <property type="match status" value="1"/>
</dbReference>
<dbReference type="EMBL" id="JBHSXS010000011">
    <property type="protein sequence ID" value="MFC6882186.1"/>
    <property type="molecule type" value="Genomic_DNA"/>
</dbReference>
<dbReference type="InterPro" id="IPR050237">
    <property type="entry name" value="ATP-dep_AMP-bd_enzyme"/>
</dbReference>
<sequence length="516" mass="56476">MAELLRPYAAAQPDEPAITDERGATSWRELNGRTDRLAGALRGLGLGTGDAIAIHSGNRREHFELMCAAGHIGLRYVLVNWHWTAQELRYVLEDAGAKALFSEDAFGDVAREASEGLDLRARVALGDGVEGFAPYEEFLASGPEGEPDGQVMGFPMFYTSGTTGRPKGVNRKLVAAGAPIETAKLVGDVFAEILLIPEGGRTLLVGPVYHSAQWLWSYVFLLGGRPVVMRRGFDPAETLRLIDEHGITNVHLVPTQFVRLLRLDEAARAAFDGSSLRAVWHGAAPCSPEIKRRMIDWLGPVVHEYYGSTEASVNSVITAAEWLERPGSVGRPLPTTEVRILREDGGPAAPGERGQIWFRYTSGDDVEYWGDEEKTASVHRADGLFTTGDIGYFDEDGYLFLADRAIDMIISGGVNIYPAEIEGVLITHPAVRDVAVFGVPDEEFGEQVKAAVEPAEGVRPAPELADELIAHVRSSLAGYKAPRSIDFVAEMPRTPTGKLYKRLLKDPYWQDRAQRI</sequence>
<proteinExistence type="predicted"/>
<gene>
    <name evidence="3" type="ORF">ACFQKB_20705</name>
</gene>
<name>A0ABW2CND9_9ACTN</name>
<dbReference type="InterPro" id="IPR025110">
    <property type="entry name" value="AMP-bd_C"/>
</dbReference>
<dbReference type="PANTHER" id="PTHR43767">
    <property type="entry name" value="LONG-CHAIN-FATTY-ACID--COA LIGASE"/>
    <property type="match status" value="1"/>
</dbReference>
<dbReference type="InterPro" id="IPR045851">
    <property type="entry name" value="AMP-bd_C_sf"/>
</dbReference>
<keyword evidence="4" id="KW-1185">Reference proteome</keyword>
<dbReference type="Pfam" id="PF00501">
    <property type="entry name" value="AMP-binding"/>
    <property type="match status" value="1"/>
</dbReference>
<evidence type="ECO:0000259" key="2">
    <source>
        <dbReference type="Pfam" id="PF13193"/>
    </source>
</evidence>
<dbReference type="InterPro" id="IPR042099">
    <property type="entry name" value="ANL_N_sf"/>
</dbReference>
<dbReference type="PANTHER" id="PTHR43767:SF1">
    <property type="entry name" value="NONRIBOSOMAL PEPTIDE SYNTHASE PES1 (EUROFUNG)-RELATED"/>
    <property type="match status" value="1"/>
</dbReference>
<evidence type="ECO:0000259" key="1">
    <source>
        <dbReference type="Pfam" id="PF00501"/>
    </source>
</evidence>
<reference evidence="4" key="1">
    <citation type="journal article" date="2019" name="Int. J. Syst. Evol. Microbiol.">
        <title>The Global Catalogue of Microorganisms (GCM) 10K type strain sequencing project: providing services to taxonomists for standard genome sequencing and annotation.</title>
        <authorList>
            <consortium name="The Broad Institute Genomics Platform"/>
            <consortium name="The Broad Institute Genome Sequencing Center for Infectious Disease"/>
            <person name="Wu L."/>
            <person name="Ma J."/>
        </authorList>
    </citation>
    <scope>NUCLEOTIDE SEQUENCE [LARGE SCALE GENOMIC DNA]</scope>
    <source>
        <strain evidence="4">JCM 3369</strain>
    </source>
</reference>
<dbReference type="Pfam" id="PF13193">
    <property type="entry name" value="AMP-binding_C"/>
    <property type="match status" value="1"/>
</dbReference>
<feature type="domain" description="AMP-binding enzyme C-terminal" evidence="2">
    <location>
        <begin position="420"/>
        <end position="498"/>
    </location>
</feature>
<protein>
    <submittedName>
        <fullName evidence="3">AMP-binding protein</fullName>
    </submittedName>
</protein>